<feature type="non-terminal residue" evidence="11">
    <location>
        <position position="1"/>
    </location>
</feature>
<feature type="transmembrane region" description="Helical" evidence="9">
    <location>
        <begin position="275"/>
        <end position="292"/>
    </location>
</feature>
<dbReference type="EMBL" id="JAUKUD010000003">
    <property type="protein sequence ID" value="KAK0749127.1"/>
    <property type="molecule type" value="Genomic_DNA"/>
</dbReference>
<comment type="caution">
    <text evidence="11">The sequence shown here is derived from an EMBL/GenBank/DDBJ whole genome shotgun (WGS) entry which is preliminary data.</text>
</comment>
<feature type="domain" description="Sugar phosphate transporter" evidence="10">
    <location>
        <begin position="45"/>
        <end position="196"/>
    </location>
</feature>
<keyword evidence="6 9" id="KW-1133">Transmembrane helix</keyword>
<evidence type="ECO:0000313" key="11">
    <source>
        <dbReference type="EMBL" id="KAK0749127.1"/>
    </source>
</evidence>
<feature type="transmembrane region" description="Helical" evidence="9">
    <location>
        <begin position="330"/>
        <end position="349"/>
    </location>
</feature>
<evidence type="ECO:0000259" key="10">
    <source>
        <dbReference type="Pfam" id="PF03151"/>
    </source>
</evidence>
<comment type="subunit">
    <text evidence="4">Homooligomer.</text>
</comment>
<name>A0AA40F0Y0_9PEZI</name>
<comment type="subcellular location">
    <subcellularLocation>
        <location evidence="2">Endoplasmic reticulum membrane</location>
        <topology evidence="2">Multi-pass membrane protein</topology>
    </subcellularLocation>
</comment>
<accession>A0AA40F0Y0</accession>
<dbReference type="InterPro" id="IPR004853">
    <property type="entry name" value="Sugar_P_trans_dom"/>
</dbReference>
<evidence type="ECO:0000256" key="3">
    <source>
        <dbReference type="ARBA" id="ARBA00010425"/>
    </source>
</evidence>
<evidence type="ECO:0000256" key="1">
    <source>
        <dbReference type="ARBA" id="ARBA00003420"/>
    </source>
</evidence>
<feature type="transmembrane region" description="Helical" evidence="9">
    <location>
        <begin position="45"/>
        <end position="62"/>
    </location>
</feature>
<feature type="transmembrane region" description="Helical" evidence="9">
    <location>
        <begin position="299"/>
        <end position="324"/>
    </location>
</feature>
<protein>
    <submittedName>
        <fullName evidence="11">Triose-phosphate transporter family-domain-containing protein</fullName>
    </submittedName>
</protein>
<evidence type="ECO:0000256" key="8">
    <source>
        <dbReference type="SAM" id="MobiDB-lite"/>
    </source>
</evidence>
<comment type="function">
    <text evidence="1">Involved in the import of GDP-mannose from the cytoplasm into the Golgi lumen.</text>
</comment>
<evidence type="ECO:0000256" key="2">
    <source>
        <dbReference type="ARBA" id="ARBA00004477"/>
    </source>
</evidence>
<feature type="compositionally biased region" description="Basic and acidic residues" evidence="8">
    <location>
        <begin position="1"/>
        <end position="10"/>
    </location>
</feature>
<feature type="compositionally biased region" description="Polar residues" evidence="8">
    <location>
        <begin position="17"/>
        <end position="30"/>
    </location>
</feature>
<evidence type="ECO:0000256" key="9">
    <source>
        <dbReference type="SAM" id="Phobius"/>
    </source>
</evidence>
<feature type="region of interest" description="Disordered" evidence="8">
    <location>
        <begin position="1"/>
        <end position="30"/>
    </location>
</feature>
<dbReference type="GO" id="GO:0005789">
    <property type="term" value="C:endoplasmic reticulum membrane"/>
    <property type="evidence" value="ECO:0007669"/>
    <property type="project" value="UniProtKB-SubCell"/>
</dbReference>
<reference evidence="11" key="1">
    <citation type="submission" date="2023-06" db="EMBL/GenBank/DDBJ databases">
        <title>Genome-scale phylogeny and comparative genomics of the fungal order Sordariales.</title>
        <authorList>
            <consortium name="Lawrence Berkeley National Laboratory"/>
            <person name="Hensen N."/>
            <person name="Bonometti L."/>
            <person name="Westerberg I."/>
            <person name="Brannstrom I.O."/>
            <person name="Guillou S."/>
            <person name="Cros-Aarteil S."/>
            <person name="Calhoun S."/>
            <person name="Haridas S."/>
            <person name="Kuo A."/>
            <person name="Mondo S."/>
            <person name="Pangilinan J."/>
            <person name="Riley R."/>
            <person name="LaButti K."/>
            <person name="Andreopoulos B."/>
            <person name="Lipzen A."/>
            <person name="Chen C."/>
            <person name="Yanf M."/>
            <person name="Daum C."/>
            <person name="Ng V."/>
            <person name="Clum A."/>
            <person name="Steindorff A."/>
            <person name="Ohm R."/>
            <person name="Martin F."/>
            <person name="Silar P."/>
            <person name="Natvig D."/>
            <person name="Lalanne C."/>
            <person name="Gautier V."/>
            <person name="Ament-velasquez S.L."/>
            <person name="Kruys A."/>
            <person name="Hutchinson M.I."/>
            <person name="Powell A.J."/>
            <person name="Barry K."/>
            <person name="Miller A.N."/>
            <person name="Grigoriev I.V."/>
            <person name="Debuchy R."/>
            <person name="Gladieux P."/>
            <person name="Thoren M.H."/>
            <person name="Johannesson H."/>
        </authorList>
    </citation>
    <scope>NUCLEOTIDE SEQUENCE</scope>
    <source>
        <strain evidence="11">SMH3187-1</strain>
    </source>
</reference>
<gene>
    <name evidence="11" type="ORF">B0T18DRAFT_459948</name>
</gene>
<dbReference type="Proteomes" id="UP001172155">
    <property type="component" value="Unassembled WGS sequence"/>
</dbReference>
<dbReference type="InterPro" id="IPR050186">
    <property type="entry name" value="TPT_transporter"/>
</dbReference>
<sequence>MASRKEKLDDVEAQVATGRSQPSPAGSPSLASEYRVSTWTKLGHLALYFLCNVSLTLYNKIILGTFKYPWLLTAIHAGSASLGCHCLLRMGHFTTTQLSPQHDLLLFFFSMLFSSNIATSNLSLAMVSIPFHQIMRSTCPVFAVLIYRFRYKRTYSRETYLSLIPLVLGAGFATYGDYYFSPTGFALTLLGVLLAVVKVLATSPDPTSIPTLIKTTHQTIATNRLMTAPPLALSALETLHRMSPLAFLQALFAAYVTGEIATLRQDEAAPTNGRGLLILAGNGMLAFLLNVSSFSTNRVAGALTMTVCANMKQCLTVLLGIALFRVRVDALNGMGMGMALAGAAWYSMVELMGGRNRGPKA</sequence>
<dbReference type="PANTHER" id="PTHR11132">
    <property type="entry name" value="SOLUTE CARRIER FAMILY 35"/>
    <property type="match status" value="1"/>
</dbReference>
<comment type="similarity">
    <text evidence="3">Belongs to the TPT transporter family. SLC35D subfamily.</text>
</comment>
<evidence type="ECO:0000313" key="12">
    <source>
        <dbReference type="Proteomes" id="UP001172155"/>
    </source>
</evidence>
<feature type="domain" description="Sugar phosphate transporter" evidence="10">
    <location>
        <begin position="215"/>
        <end position="347"/>
    </location>
</feature>
<dbReference type="AlphaFoldDB" id="A0AA40F0Y0"/>
<feature type="transmembrane region" description="Helical" evidence="9">
    <location>
        <begin position="159"/>
        <end position="176"/>
    </location>
</feature>
<feature type="transmembrane region" description="Helical" evidence="9">
    <location>
        <begin position="245"/>
        <end position="263"/>
    </location>
</feature>
<proteinExistence type="inferred from homology"/>
<keyword evidence="7 9" id="KW-0472">Membrane</keyword>
<evidence type="ECO:0000256" key="6">
    <source>
        <dbReference type="ARBA" id="ARBA00022989"/>
    </source>
</evidence>
<keyword evidence="5 9" id="KW-0812">Transmembrane</keyword>
<evidence type="ECO:0000256" key="7">
    <source>
        <dbReference type="ARBA" id="ARBA00023136"/>
    </source>
</evidence>
<feature type="transmembrane region" description="Helical" evidence="9">
    <location>
        <begin position="104"/>
        <end position="123"/>
    </location>
</feature>
<evidence type="ECO:0000256" key="4">
    <source>
        <dbReference type="ARBA" id="ARBA00011182"/>
    </source>
</evidence>
<evidence type="ECO:0000256" key="5">
    <source>
        <dbReference type="ARBA" id="ARBA00022692"/>
    </source>
</evidence>
<dbReference type="Pfam" id="PF03151">
    <property type="entry name" value="TPT"/>
    <property type="match status" value="2"/>
</dbReference>
<organism evidence="11 12">
    <name type="scientific">Schizothecium vesticola</name>
    <dbReference type="NCBI Taxonomy" id="314040"/>
    <lineage>
        <taxon>Eukaryota</taxon>
        <taxon>Fungi</taxon>
        <taxon>Dikarya</taxon>
        <taxon>Ascomycota</taxon>
        <taxon>Pezizomycotina</taxon>
        <taxon>Sordariomycetes</taxon>
        <taxon>Sordariomycetidae</taxon>
        <taxon>Sordariales</taxon>
        <taxon>Schizotheciaceae</taxon>
        <taxon>Schizothecium</taxon>
    </lineage>
</organism>
<keyword evidence="12" id="KW-1185">Reference proteome</keyword>